<protein>
    <submittedName>
        <fullName evidence="1">2-hydroxypenta-2,4-dienoate hydratase (BphH)</fullName>
    </submittedName>
</protein>
<dbReference type="InterPro" id="IPR050772">
    <property type="entry name" value="Hydratase-Decarb/MhpD_sf"/>
</dbReference>
<evidence type="ECO:0000313" key="1">
    <source>
        <dbReference type="EMBL" id="ADB52414.1"/>
    </source>
</evidence>
<keyword evidence="2" id="KW-1185">Reference proteome</keyword>
<dbReference type="InterPro" id="IPR036663">
    <property type="entry name" value="Fumarylacetoacetase_C_sf"/>
</dbReference>
<evidence type="ECO:0000313" key="2">
    <source>
        <dbReference type="Proteomes" id="UP000008229"/>
    </source>
</evidence>
<dbReference type="GO" id="GO:0005737">
    <property type="term" value="C:cytoplasm"/>
    <property type="evidence" value="ECO:0007669"/>
    <property type="project" value="TreeGrafter"/>
</dbReference>
<dbReference type="EMBL" id="CP001854">
    <property type="protein sequence ID" value="ADB52414.1"/>
    <property type="molecule type" value="Genomic_DNA"/>
</dbReference>
<accession>D3F3P9</accession>
<name>D3F3P9_CONWI</name>
<reference evidence="1 2" key="1">
    <citation type="journal article" date="2010" name="Stand. Genomic Sci.">
        <title>Complete genome sequence of Conexibacter woesei type strain (ID131577).</title>
        <authorList>
            <person name="Pukall R."/>
            <person name="Lapidus A."/>
            <person name="Glavina Del Rio T."/>
            <person name="Copeland A."/>
            <person name="Tice H."/>
            <person name="Cheng J.-F."/>
            <person name="Lucas S."/>
            <person name="Chen F."/>
            <person name="Nolan M."/>
            <person name="Bruce D."/>
            <person name="Goodwin L."/>
            <person name="Pitluck S."/>
            <person name="Mavromatis K."/>
            <person name="Ivanova N."/>
            <person name="Ovchinnikova G."/>
            <person name="Pati A."/>
            <person name="Chen A."/>
            <person name="Palaniappan K."/>
            <person name="Land M."/>
            <person name="Hauser L."/>
            <person name="Chang Y.-J."/>
            <person name="Jeffries C.D."/>
            <person name="Chain P."/>
            <person name="Meincke L."/>
            <person name="Sims D."/>
            <person name="Brettin T."/>
            <person name="Detter J.C."/>
            <person name="Rohde M."/>
            <person name="Goeker M."/>
            <person name="Bristow J."/>
            <person name="Eisen J.A."/>
            <person name="Markowitz V."/>
            <person name="Kyrpides N.C."/>
            <person name="Klenk H.-P."/>
            <person name="Hugenholtz P."/>
        </authorList>
    </citation>
    <scope>NUCLEOTIDE SEQUENCE [LARGE SCALE GENOMIC DNA]</scope>
    <source>
        <strain evidence="2">DSM 14684 / CIP 108061 / JCM 11494 / NBRC 100937 / ID131577</strain>
    </source>
</reference>
<proteinExistence type="predicted"/>
<dbReference type="PANTHER" id="PTHR30143">
    <property type="entry name" value="ACID HYDRATASE"/>
    <property type="match status" value="1"/>
</dbReference>
<dbReference type="RefSeq" id="WP_012935465.1">
    <property type="nucleotide sequence ID" value="NC_013739.1"/>
</dbReference>
<dbReference type="eggNOG" id="COG3971">
    <property type="taxonomic scope" value="Bacteria"/>
</dbReference>
<sequence length="266" mass="28199">MPHASADTPEPGLTPREHRRLAEVLLKAMRERRAIEPLSRRYPELTPADGERIRDALADRRVAGGERRLGATADACEEPPARFGWITSEMLLDRDAFELGGLIRPRVEAKLAFRLHRALPAAPTARDLLAATGRVLPALEVRDSRYGCAVPSPADAMADNCAVTLVRLGAGGPPPAEHALDGLGLTVEHDGAPVAGAARPSPVESVLWLVRRLVATGAAPRAGTLLVSAPCASVHAPVAGTLIRAYETGLGAVELRGVMTETEVVR</sequence>
<dbReference type="GO" id="GO:0008684">
    <property type="term" value="F:2-oxopent-4-enoate hydratase activity"/>
    <property type="evidence" value="ECO:0007669"/>
    <property type="project" value="TreeGrafter"/>
</dbReference>
<gene>
    <name evidence="1" type="ordered locus">Cwoe_3997</name>
</gene>
<dbReference type="Proteomes" id="UP000008229">
    <property type="component" value="Chromosome"/>
</dbReference>
<dbReference type="OrthoDB" id="9792137at2"/>
<dbReference type="AlphaFoldDB" id="D3F3P9"/>
<organism evidence="1 2">
    <name type="scientific">Conexibacter woesei (strain DSM 14684 / CCUG 47730 / CIP 108061 / JCM 11494 / NBRC 100937 / ID131577)</name>
    <dbReference type="NCBI Taxonomy" id="469383"/>
    <lineage>
        <taxon>Bacteria</taxon>
        <taxon>Bacillati</taxon>
        <taxon>Actinomycetota</taxon>
        <taxon>Thermoleophilia</taxon>
        <taxon>Solirubrobacterales</taxon>
        <taxon>Conexibacteraceae</taxon>
        <taxon>Conexibacter</taxon>
    </lineage>
</organism>
<dbReference type="SUPFAM" id="SSF56529">
    <property type="entry name" value="FAH"/>
    <property type="match status" value="1"/>
</dbReference>
<dbReference type="Gene3D" id="3.90.850.10">
    <property type="entry name" value="Fumarylacetoacetase-like, C-terminal domain"/>
    <property type="match status" value="1"/>
</dbReference>
<dbReference type="HOGENOM" id="CLU_1044737_0_0_11"/>
<reference evidence="2" key="2">
    <citation type="submission" date="2010-01" db="EMBL/GenBank/DDBJ databases">
        <title>The complete genome of Conexibacter woesei DSM 14684.</title>
        <authorList>
            <consortium name="US DOE Joint Genome Institute (JGI-PGF)"/>
            <person name="Lucas S."/>
            <person name="Copeland A."/>
            <person name="Lapidus A."/>
            <person name="Glavina del Rio T."/>
            <person name="Dalin E."/>
            <person name="Tice H."/>
            <person name="Bruce D."/>
            <person name="Goodwin L."/>
            <person name="Pitluck S."/>
            <person name="Kyrpides N."/>
            <person name="Mavromatis K."/>
            <person name="Ivanova N."/>
            <person name="Mikhailova N."/>
            <person name="Chertkov O."/>
            <person name="Brettin T."/>
            <person name="Detter J.C."/>
            <person name="Han C."/>
            <person name="Larimer F."/>
            <person name="Land M."/>
            <person name="Hauser L."/>
            <person name="Markowitz V."/>
            <person name="Cheng J.-F."/>
            <person name="Hugenholtz P."/>
            <person name="Woyke T."/>
            <person name="Wu D."/>
            <person name="Pukall R."/>
            <person name="Steenblock K."/>
            <person name="Schneider S."/>
            <person name="Klenk H.-P."/>
            <person name="Eisen J.A."/>
        </authorList>
    </citation>
    <scope>NUCLEOTIDE SEQUENCE [LARGE SCALE GENOMIC DNA]</scope>
    <source>
        <strain evidence="2">DSM 14684 / CIP 108061 / JCM 11494 / NBRC 100937 / ID131577</strain>
    </source>
</reference>
<dbReference type="STRING" id="469383.Cwoe_3997"/>
<dbReference type="PANTHER" id="PTHR30143:SF0">
    <property type="entry name" value="2-KETO-4-PENTENOATE HYDRATASE"/>
    <property type="match status" value="1"/>
</dbReference>
<dbReference type="KEGG" id="cwo:Cwoe_3997"/>